<dbReference type="PANTHER" id="PTHR22648">
    <property type="entry name" value="TRANSCRIPTION TERMINATION FACTOR NUSA"/>
    <property type="match status" value="1"/>
</dbReference>
<evidence type="ECO:0000259" key="7">
    <source>
        <dbReference type="PROSITE" id="PS50126"/>
    </source>
</evidence>
<dbReference type="SUPFAM" id="SSF50249">
    <property type="entry name" value="Nucleic acid-binding proteins"/>
    <property type="match status" value="1"/>
</dbReference>
<dbReference type="InterPro" id="IPR012340">
    <property type="entry name" value="NA-bd_OB-fold"/>
</dbReference>
<organism evidence="8">
    <name type="scientific">Ostreococcus mediterraneus</name>
    <dbReference type="NCBI Taxonomy" id="1486918"/>
    <lineage>
        <taxon>Eukaryota</taxon>
        <taxon>Viridiplantae</taxon>
        <taxon>Chlorophyta</taxon>
        <taxon>Mamiellophyceae</taxon>
        <taxon>Mamiellales</taxon>
        <taxon>Bathycoccaceae</taxon>
        <taxon>Ostreococcus</taxon>
    </lineage>
</organism>
<feature type="domain" description="S1 motif" evidence="7">
    <location>
        <begin position="345"/>
        <end position="415"/>
    </location>
</feature>
<evidence type="ECO:0000256" key="6">
    <source>
        <dbReference type="SAM" id="MobiDB-lite"/>
    </source>
</evidence>
<dbReference type="InterPro" id="IPR009019">
    <property type="entry name" value="KH_sf_prok-type"/>
</dbReference>
<keyword evidence="2" id="KW-0963">Cytoplasm</keyword>
<feature type="compositionally biased region" description="Basic and acidic residues" evidence="6">
    <location>
        <begin position="136"/>
        <end position="152"/>
    </location>
</feature>
<proteinExistence type="predicted"/>
<evidence type="ECO:0000256" key="2">
    <source>
        <dbReference type="ARBA" id="ARBA00022490"/>
    </source>
</evidence>
<keyword evidence="3" id="KW-0694">RNA-binding</keyword>
<sequence>MTFSIARAPAPAPARTIARVRRVSHARRAAAAANPSLSRARAGVFAAALDADADAPSADPWLDTRRAELAKLTVEHGLKPLCRGYGLKLGGSKTTLLERVLEYESANRAEFAPMEAVVKQASSWRKARIVQVESAEGERGGRRRDEGQETRRATAGGWGRDAEDDVGEEWGSEWDRNDVDGDDIEASTAYLSDIEARYPALRLASESLSRDDLARRVAVVNGLRQLAKEKKGYEADTALHLEAIARAVEKSYRDMRGSALTILQKEARRRVEVSVDIDVARGRFAVLVQVIGRSGSVEREYDDTKFFNFNIRRQNRMRPLIGYLSDEIKNGVARRATEDFVEKVGTVCEGTVRFRSEDGAWMVDIDGGAAGVIPAQEQLQTLQMLQGDRVTCFVLDVENNLFTGRERTPVILSMTIPGVVAGIIEMEVPEVARGDVVIKAISRIPGKMTKVAVTVAEDCQTVWSAIDACVGPDNERLRRIRDRSGGEIVHFIQWSEDPEEVVKAALFPAEVKKTEYSFPEGERLPKIVAYVSAFDSSRAIGAGGANVKLAAALTNTFVVIEKIESDGDDMRRRSSFNDDLDDGFSNGSFWGRDEEDAGFDSRDAEDFTNILSENRYSEKQSQGVVLDDLGWPELPEFDSLKVSTDDNAVAPRPAPVSELKTLSEMLGEDEFEDDVLDGDDDDVGAFDGEDDEETWEVGPGRPGLVTFGATGRPGLVGTAMFFGDVDSGEYDDDEDVIFD</sequence>
<dbReference type="PROSITE" id="PS50126">
    <property type="entry name" value="S1"/>
    <property type="match status" value="1"/>
</dbReference>
<dbReference type="EMBL" id="HBFO01000328">
    <property type="protein sequence ID" value="CAD8809133.1"/>
    <property type="molecule type" value="Transcribed_RNA"/>
</dbReference>
<dbReference type="SUPFAM" id="SSF54814">
    <property type="entry name" value="Prokaryotic type KH domain (KH-domain type II)"/>
    <property type="match status" value="1"/>
</dbReference>
<feature type="compositionally biased region" description="Acidic residues" evidence="6">
    <location>
        <begin position="162"/>
        <end position="172"/>
    </location>
</feature>
<evidence type="ECO:0000256" key="3">
    <source>
        <dbReference type="ARBA" id="ARBA00022884"/>
    </source>
</evidence>
<dbReference type="GO" id="GO:0031564">
    <property type="term" value="P:transcription antitermination"/>
    <property type="evidence" value="ECO:0007669"/>
    <property type="project" value="InterPro"/>
</dbReference>
<name>A0A6T5Y324_9CHLO</name>
<dbReference type="PANTHER" id="PTHR22648:SF0">
    <property type="entry name" value="TRANSCRIPTION TERMINATION_ANTITERMINATION PROTEIN NUSA"/>
    <property type="match status" value="1"/>
</dbReference>
<evidence type="ECO:0000313" key="8">
    <source>
        <dbReference type="EMBL" id="CAD8809133.1"/>
    </source>
</evidence>
<dbReference type="AlphaFoldDB" id="A0A6T5Y324"/>
<dbReference type="InterPro" id="IPR003029">
    <property type="entry name" value="S1_domain"/>
</dbReference>
<dbReference type="InterPro" id="IPR025249">
    <property type="entry name" value="TF_NusA_KH_1st"/>
</dbReference>
<dbReference type="InterPro" id="IPR015946">
    <property type="entry name" value="KH_dom-like_a/b"/>
</dbReference>
<accession>A0A6T5Y324</accession>
<keyword evidence="1" id="KW-0806">Transcription termination</keyword>
<dbReference type="InterPro" id="IPR030842">
    <property type="entry name" value="TF_NusA_bacterial"/>
</dbReference>
<dbReference type="GO" id="GO:0006353">
    <property type="term" value="P:DNA-templated transcription termination"/>
    <property type="evidence" value="ECO:0007669"/>
    <property type="project" value="UniProtKB-KW"/>
</dbReference>
<reference evidence="8" key="1">
    <citation type="submission" date="2021-01" db="EMBL/GenBank/DDBJ databases">
        <authorList>
            <person name="Corre E."/>
            <person name="Pelletier E."/>
            <person name="Niang G."/>
            <person name="Scheremetjew M."/>
            <person name="Finn R."/>
            <person name="Kale V."/>
            <person name="Holt S."/>
            <person name="Cochrane G."/>
            <person name="Meng A."/>
            <person name="Brown T."/>
            <person name="Cohen L."/>
        </authorList>
    </citation>
    <scope>NUCLEOTIDE SEQUENCE</scope>
    <source>
        <strain evidence="8">Clade-D-RCC1621</strain>
    </source>
</reference>
<evidence type="ECO:0000256" key="1">
    <source>
        <dbReference type="ARBA" id="ARBA00022472"/>
    </source>
</evidence>
<evidence type="ECO:0000256" key="4">
    <source>
        <dbReference type="ARBA" id="ARBA00023015"/>
    </source>
</evidence>
<feature type="region of interest" description="Disordered" evidence="6">
    <location>
        <begin position="673"/>
        <end position="702"/>
    </location>
</feature>
<dbReference type="GO" id="GO:0003723">
    <property type="term" value="F:RNA binding"/>
    <property type="evidence" value="ECO:0007669"/>
    <property type="project" value="UniProtKB-KW"/>
</dbReference>
<feature type="compositionally biased region" description="Acidic residues" evidence="6">
    <location>
        <begin position="673"/>
        <end position="695"/>
    </location>
</feature>
<feature type="region of interest" description="Disordered" evidence="6">
    <location>
        <begin position="135"/>
        <end position="181"/>
    </location>
</feature>
<dbReference type="Pfam" id="PF13184">
    <property type="entry name" value="KH_NusA_1st"/>
    <property type="match status" value="1"/>
</dbReference>
<gene>
    <name evidence="8" type="ORF">OMED0930_LOCUS226</name>
</gene>
<evidence type="ECO:0000256" key="5">
    <source>
        <dbReference type="ARBA" id="ARBA00023163"/>
    </source>
</evidence>
<dbReference type="GO" id="GO:0005829">
    <property type="term" value="C:cytosol"/>
    <property type="evidence" value="ECO:0007669"/>
    <property type="project" value="TreeGrafter"/>
</dbReference>
<dbReference type="Gene3D" id="2.40.50.140">
    <property type="entry name" value="Nucleic acid-binding proteins"/>
    <property type="match status" value="1"/>
</dbReference>
<keyword evidence="5" id="KW-0804">Transcription</keyword>
<keyword evidence="4" id="KW-0805">Transcription regulation</keyword>
<dbReference type="InterPro" id="IPR058582">
    <property type="entry name" value="KH_NusA_2nd"/>
</dbReference>
<dbReference type="Gene3D" id="3.30.300.20">
    <property type="match status" value="2"/>
</dbReference>
<protein>
    <recommendedName>
        <fullName evidence="7">S1 motif domain-containing protein</fullName>
    </recommendedName>
</protein>
<dbReference type="Pfam" id="PF26594">
    <property type="entry name" value="KH_NusA_2nd"/>
    <property type="match status" value="1"/>
</dbReference>